<dbReference type="InterPro" id="IPR029061">
    <property type="entry name" value="THDP-binding"/>
</dbReference>
<dbReference type="GO" id="GO:0045252">
    <property type="term" value="C:oxoglutarate dehydrogenase complex"/>
    <property type="evidence" value="ECO:0007669"/>
    <property type="project" value="TreeGrafter"/>
</dbReference>
<sequence length="430" mass="49523">WLEGDWAGFTTASFDARKGKTSVQENILRQINDQIHSIPESFNVHAKIKKIFTARHESVASGSGIDWATAESLAFSTLLKEGYGVRLSGQDTGRGTFSQRHAVLYDQENENRFVPLRHFTKKQGHFEIVDSFLSEFGVLGFEYGYSQADPQTLVVWEAQFGDFANGAQIIIDQFITTGERKWLRMSGITLLLPHGHEGQGPEHTSSRLERFLQMCAEDNIQVANCTSPANYFHILRRQLHREFRKPLILLTPKSTLRHKKNVSPIENFVNGSSFHRVLRNEITAKQESKIDRIIVCSGKIYFELQDHIEETKKQNVFIFRLEQIYPFPYDVFSKELKRFVNCEILWCQEEPKNMGAYGFVKRRIESVMKEIKMKQEKLLYVGRRAAASPATGVFDRHLTNQKNILQLAIEADKKEILKMWSGVSLVKYQL</sequence>
<feature type="domain" description="Transketolase-like pyrimidine-binding" evidence="5">
    <location>
        <begin position="65"/>
        <end position="258"/>
    </location>
</feature>
<dbReference type="InterPro" id="IPR005475">
    <property type="entry name" value="Transketolase-like_Pyr-bd"/>
</dbReference>
<evidence type="ECO:0000256" key="4">
    <source>
        <dbReference type="ARBA" id="ARBA00023152"/>
    </source>
</evidence>
<keyword evidence="3" id="KW-0786">Thiamine pyrophosphate</keyword>
<dbReference type="InterPro" id="IPR011603">
    <property type="entry name" value="2oxoglutarate_DH_E1"/>
</dbReference>
<dbReference type="GO" id="GO:0005829">
    <property type="term" value="C:cytosol"/>
    <property type="evidence" value="ECO:0007669"/>
    <property type="project" value="TreeGrafter"/>
</dbReference>
<dbReference type="GO" id="GO:0030976">
    <property type="term" value="F:thiamine pyrophosphate binding"/>
    <property type="evidence" value="ECO:0007669"/>
    <property type="project" value="InterPro"/>
</dbReference>
<dbReference type="InterPro" id="IPR042179">
    <property type="entry name" value="KGD_C_sf"/>
</dbReference>
<reference evidence="6" key="1">
    <citation type="submission" date="2018-05" db="EMBL/GenBank/DDBJ databases">
        <authorList>
            <person name="Lanie J.A."/>
            <person name="Ng W.-L."/>
            <person name="Kazmierczak K.M."/>
            <person name="Andrzejewski T.M."/>
            <person name="Davidsen T.M."/>
            <person name="Wayne K.J."/>
            <person name="Tettelin H."/>
            <person name="Glass J.I."/>
            <person name="Rusch D."/>
            <person name="Podicherti R."/>
            <person name="Tsui H.-C.T."/>
            <person name="Winkler M.E."/>
        </authorList>
    </citation>
    <scope>NUCLEOTIDE SEQUENCE</scope>
</reference>
<evidence type="ECO:0000313" key="6">
    <source>
        <dbReference type="EMBL" id="SVC16975.1"/>
    </source>
</evidence>
<dbReference type="PANTHER" id="PTHR23152">
    <property type="entry name" value="2-OXOGLUTARATE DEHYDROGENASE"/>
    <property type="match status" value="1"/>
</dbReference>
<dbReference type="Pfam" id="PF16870">
    <property type="entry name" value="OxoGdeHyase_C"/>
    <property type="match status" value="1"/>
</dbReference>
<evidence type="ECO:0000256" key="3">
    <source>
        <dbReference type="ARBA" id="ARBA00023052"/>
    </source>
</evidence>
<dbReference type="Pfam" id="PF02779">
    <property type="entry name" value="Transket_pyr"/>
    <property type="match status" value="1"/>
</dbReference>
<dbReference type="Gene3D" id="3.40.50.12470">
    <property type="match status" value="1"/>
</dbReference>
<organism evidence="6">
    <name type="scientific">marine metagenome</name>
    <dbReference type="NCBI Taxonomy" id="408172"/>
    <lineage>
        <taxon>unclassified sequences</taxon>
        <taxon>metagenomes</taxon>
        <taxon>ecological metagenomes</taxon>
    </lineage>
</organism>
<dbReference type="PANTHER" id="PTHR23152:SF4">
    <property type="entry name" value="2-OXOADIPATE DEHYDROGENASE COMPLEX COMPONENT E1"/>
    <property type="match status" value="1"/>
</dbReference>
<keyword evidence="2" id="KW-0560">Oxidoreductase</keyword>
<evidence type="ECO:0000259" key="5">
    <source>
        <dbReference type="SMART" id="SM00861"/>
    </source>
</evidence>
<name>A0A382JZH0_9ZZZZ</name>
<dbReference type="Gene3D" id="3.40.50.11610">
    <property type="entry name" value="Multifunctional 2-oxoglutarate metabolism enzyme, C-terminal domain"/>
    <property type="match status" value="1"/>
</dbReference>
<feature type="non-terminal residue" evidence="6">
    <location>
        <position position="430"/>
    </location>
</feature>
<feature type="non-terminal residue" evidence="6">
    <location>
        <position position="1"/>
    </location>
</feature>
<dbReference type="FunFam" id="3.40.50.12470:FF:000009">
    <property type="entry name" value="2-oxoglutarate dehydrogenase E1 component"/>
    <property type="match status" value="1"/>
</dbReference>
<dbReference type="GO" id="GO:0006099">
    <property type="term" value="P:tricarboxylic acid cycle"/>
    <property type="evidence" value="ECO:0007669"/>
    <property type="project" value="TreeGrafter"/>
</dbReference>
<gene>
    <name evidence="6" type="ORF">METZ01_LOCUS269829</name>
</gene>
<dbReference type="GO" id="GO:0004591">
    <property type="term" value="F:oxoglutarate dehydrogenase (succinyl-transferring) activity"/>
    <property type="evidence" value="ECO:0007669"/>
    <property type="project" value="TreeGrafter"/>
</dbReference>
<keyword evidence="4" id="KW-0324">Glycolysis</keyword>
<dbReference type="InterPro" id="IPR031717">
    <property type="entry name" value="ODO-1/KGD_C"/>
</dbReference>
<accession>A0A382JZH0</accession>
<dbReference type="AlphaFoldDB" id="A0A382JZH0"/>
<evidence type="ECO:0000256" key="1">
    <source>
        <dbReference type="ARBA" id="ARBA00001964"/>
    </source>
</evidence>
<dbReference type="SUPFAM" id="SSF52518">
    <property type="entry name" value="Thiamin diphosphate-binding fold (THDP-binding)"/>
    <property type="match status" value="1"/>
</dbReference>
<dbReference type="EMBL" id="UINC01077136">
    <property type="protein sequence ID" value="SVC16975.1"/>
    <property type="molecule type" value="Genomic_DNA"/>
</dbReference>
<protein>
    <recommendedName>
        <fullName evidence="5">Transketolase-like pyrimidine-binding domain-containing protein</fullName>
    </recommendedName>
</protein>
<comment type="cofactor">
    <cofactor evidence="1">
        <name>thiamine diphosphate</name>
        <dbReference type="ChEBI" id="CHEBI:58937"/>
    </cofactor>
</comment>
<proteinExistence type="predicted"/>
<evidence type="ECO:0000256" key="2">
    <source>
        <dbReference type="ARBA" id="ARBA00023002"/>
    </source>
</evidence>
<dbReference type="GO" id="GO:0006096">
    <property type="term" value="P:glycolytic process"/>
    <property type="evidence" value="ECO:0007669"/>
    <property type="project" value="UniProtKB-KW"/>
</dbReference>
<dbReference type="SMART" id="SM00861">
    <property type="entry name" value="Transket_pyr"/>
    <property type="match status" value="1"/>
</dbReference>